<feature type="region of interest" description="Disordered" evidence="1">
    <location>
        <begin position="190"/>
        <end position="211"/>
    </location>
</feature>
<evidence type="ECO:0000313" key="2">
    <source>
        <dbReference type="EMBL" id="MBB4017578.1"/>
    </source>
</evidence>
<name>A0A840C1P4_9HYPH</name>
<gene>
    <name evidence="2" type="ORF">GGR16_002612</name>
</gene>
<protein>
    <submittedName>
        <fullName evidence="2">Uncharacterized protein</fullName>
    </submittedName>
</protein>
<evidence type="ECO:0000313" key="3">
    <source>
        <dbReference type="Proteomes" id="UP000577362"/>
    </source>
</evidence>
<organism evidence="2 3">
    <name type="scientific">Chelatococcus caeni</name>
    <dbReference type="NCBI Taxonomy" id="1348468"/>
    <lineage>
        <taxon>Bacteria</taxon>
        <taxon>Pseudomonadati</taxon>
        <taxon>Pseudomonadota</taxon>
        <taxon>Alphaproteobacteria</taxon>
        <taxon>Hyphomicrobiales</taxon>
        <taxon>Chelatococcaceae</taxon>
        <taxon>Chelatococcus</taxon>
    </lineage>
</organism>
<keyword evidence="3" id="KW-1185">Reference proteome</keyword>
<dbReference type="EMBL" id="JACIEN010000003">
    <property type="protein sequence ID" value="MBB4017578.1"/>
    <property type="molecule type" value="Genomic_DNA"/>
</dbReference>
<sequence>MGLGGSGKAARNAEIARNVKLDEEERARQDRIRQGQSTIDQNFSQFNDDYYGKLQQDYLDYYNPQIDKQYEEARKKLIYSLAESGGLESTAGAKALADLQEALNTQRTSLGRSAQGLVDERRGAIEQSKSDLYGLNTSAADPSLASARALASVGSLNTPLATSPIGDLFGSFLSNYAAYQGGKNQNNMKGFGGGGFSPGSASGSSSSYVRG</sequence>
<proteinExistence type="predicted"/>
<dbReference type="AlphaFoldDB" id="A0A840C1P4"/>
<dbReference type="Proteomes" id="UP000577362">
    <property type="component" value="Unassembled WGS sequence"/>
</dbReference>
<reference evidence="2 3" key="1">
    <citation type="submission" date="2020-08" db="EMBL/GenBank/DDBJ databases">
        <title>Genomic Encyclopedia of Type Strains, Phase IV (KMG-IV): sequencing the most valuable type-strain genomes for metagenomic binning, comparative biology and taxonomic classification.</title>
        <authorList>
            <person name="Goeker M."/>
        </authorList>
    </citation>
    <scope>NUCLEOTIDE SEQUENCE [LARGE SCALE GENOMIC DNA]</scope>
    <source>
        <strain evidence="2 3">DSM 103737</strain>
    </source>
</reference>
<evidence type="ECO:0000256" key="1">
    <source>
        <dbReference type="SAM" id="MobiDB-lite"/>
    </source>
</evidence>
<comment type="caution">
    <text evidence="2">The sequence shown here is derived from an EMBL/GenBank/DDBJ whole genome shotgun (WGS) entry which is preliminary data.</text>
</comment>
<feature type="compositionally biased region" description="Low complexity" evidence="1">
    <location>
        <begin position="198"/>
        <end position="211"/>
    </location>
</feature>
<dbReference type="RefSeq" id="WP_019403031.1">
    <property type="nucleotide sequence ID" value="NZ_JACIEN010000003.1"/>
</dbReference>
<accession>A0A840C1P4</accession>